<dbReference type="Proteomes" id="UP000189796">
    <property type="component" value="Chromosome I"/>
</dbReference>
<name>A0A1M5H257_9BRAD</name>
<dbReference type="RefSeq" id="WP_079599696.1">
    <property type="nucleotide sequence ID" value="NZ_LT670817.1"/>
</dbReference>
<organism evidence="1 2">
    <name type="scientific">Bradyrhizobium erythrophlei</name>
    <dbReference type="NCBI Taxonomy" id="1437360"/>
    <lineage>
        <taxon>Bacteria</taxon>
        <taxon>Pseudomonadati</taxon>
        <taxon>Pseudomonadota</taxon>
        <taxon>Alphaproteobacteria</taxon>
        <taxon>Hyphomicrobiales</taxon>
        <taxon>Nitrobacteraceae</taxon>
        <taxon>Bradyrhizobium</taxon>
    </lineage>
</organism>
<dbReference type="EMBL" id="LT670817">
    <property type="protein sequence ID" value="SHG10013.1"/>
    <property type="molecule type" value="Genomic_DNA"/>
</dbReference>
<reference evidence="1 2" key="1">
    <citation type="submission" date="2016-11" db="EMBL/GenBank/DDBJ databases">
        <authorList>
            <person name="Jaros S."/>
            <person name="Januszkiewicz K."/>
            <person name="Wedrychowicz H."/>
        </authorList>
    </citation>
    <scope>NUCLEOTIDE SEQUENCE [LARGE SCALE GENOMIC DNA]</scope>
    <source>
        <strain evidence="1 2">GAS138</strain>
    </source>
</reference>
<evidence type="ECO:0000313" key="2">
    <source>
        <dbReference type="Proteomes" id="UP000189796"/>
    </source>
</evidence>
<evidence type="ECO:0000313" key="1">
    <source>
        <dbReference type="EMBL" id="SHG10013.1"/>
    </source>
</evidence>
<dbReference type="AlphaFoldDB" id="A0A1M5H257"/>
<protein>
    <submittedName>
        <fullName evidence="1">Uncharacterized protein</fullName>
    </submittedName>
</protein>
<accession>A0A1M5H257</accession>
<sequence>MANNLGEETAAATTKLSNEIEPAALSKDTNYATASRSDLEALLRDLKTAETNATAFSPRQLALVTAEREKIVAFASSLNLDKGTVSSFLVGFDNSRAKNAAFNSKMMVARSEFYRAYENLVAFLIGEFGSYKVAANGQLTFPKQPTADRYNVAANAMTAAAQRVNDLDVERKQLEARGK</sequence>
<proteinExistence type="predicted"/>
<gene>
    <name evidence="1" type="ORF">SAMN05443248_0282</name>
</gene>
<dbReference type="OrthoDB" id="8223273at2"/>